<accession>A0A916YTT4</accession>
<gene>
    <name evidence="4" type="ORF">GCM10011514_24980</name>
</gene>
<evidence type="ECO:0000259" key="2">
    <source>
        <dbReference type="Pfam" id="PF04773"/>
    </source>
</evidence>
<dbReference type="Proteomes" id="UP000609064">
    <property type="component" value="Unassembled WGS sequence"/>
</dbReference>
<keyword evidence="1" id="KW-0812">Transmembrane</keyword>
<dbReference type="PIRSF" id="PIRSF018266">
    <property type="entry name" value="FecR"/>
    <property type="match status" value="1"/>
</dbReference>
<organism evidence="4 5">
    <name type="scientific">Emticicia aquatilis</name>
    <dbReference type="NCBI Taxonomy" id="1537369"/>
    <lineage>
        <taxon>Bacteria</taxon>
        <taxon>Pseudomonadati</taxon>
        <taxon>Bacteroidota</taxon>
        <taxon>Cytophagia</taxon>
        <taxon>Cytophagales</taxon>
        <taxon>Leadbetterellaceae</taxon>
        <taxon>Emticicia</taxon>
    </lineage>
</organism>
<dbReference type="GO" id="GO:0016989">
    <property type="term" value="F:sigma factor antagonist activity"/>
    <property type="evidence" value="ECO:0007669"/>
    <property type="project" value="TreeGrafter"/>
</dbReference>
<dbReference type="InterPro" id="IPR006860">
    <property type="entry name" value="FecR"/>
</dbReference>
<dbReference type="InterPro" id="IPR032508">
    <property type="entry name" value="FecR_C"/>
</dbReference>
<proteinExistence type="predicted"/>
<dbReference type="Gene3D" id="3.55.50.30">
    <property type="match status" value="1"/>
</dbReference>
<evidence type="ECO:0000313" key="5">
    <source>
        <dbReference type="Proteomes" id="UP000609064"/>
    </source>
</evidence>
<keyword evidence="5" id="KW-1185">Reference proteome</keyword>
<dbReference type="Pfam" id="PF16344">
    <property type="entry name" value="FecR_C"/>
    <property type="match status" value="1"/>
</dbReference>
<feature type="transmembrane region" description="Helical" evidence="1">
    <location>
        <begin position="74"/>
        <end position="94"/>
    </location>
</feature>
<dbReference type="AlphaFoldDB" id="A0A916YTT4"/>
<name>A0A916YTT4_9BACT</name>
<evidence type="ECO:0000259" key="3">
    <source>
        <dbReference type="Pfam" id="PF16344"/>
    </source>
</evidence>
<protein>
    <submittedName>
        <fullName evidence="4">Anti-sigma factor</fullName>
    </submittedName>
</protein>
<evidence type="ECO:0000313" key="4">
    <source>
        <dbReference type="EMBL" id="GGD60018.1"/>
    </source>
</evidence>
<evidence type="ECO:0000256" key="1">
    <source>
        <dbReference type="SAM" id="Phobius"/>
    </source>
</evidence>
<dbReference type="InterPro" id="IPR012373">
    <property type="entry name" value="Ferrdict_sens_TM"/>
</dbReference>
<feature type="domain" description="Protein FecR C-terminal" evidence="3">
    <location>
        <begin position="260"/>
        <end position="327"/>
    </location>
</feature>
<dbReference type="Pfam" id="PF04773">
    <property type="entry name" value="FecR"/>
    <property type="match status" value="1"/>
</dbReference>
<dbReference type="PANTHER" id="PTHR30273:SF2">
    <property type="entry name" value="PROTEIN FECR"/>
    <property type="match status" value="1"/>
</dbReference>
<keyword evidence="1" id="KW-0472">Membrane</keyword>
<dbReference type="PANTHER" id="PTHR30273">
    <property type="entry name" value="PERIPLASMIC SIGNAL SENSOR AND SIGMA FACTOR ACTIVATOR FECR-RELATED"/>
    <property type="match status" value="1"/>
</dbReference>
<feature type="domain" description="FecR protein" evidence="2">
    <location>
        <begin position="121"/>
        <end position="207"/>
    </location>
</feature>
<keyword evidence="1" id="KW-1133">Transmembrane helix</keyword>
<dbReference type="RefSeq" id="WP_188766420.1">
    <property type="nucleotide sequence ID" value="NZ_BMKK01000004.1"/>
</dbReference>
<sequence>MILNKEIIERFLNNKSTQQERELIEAWYYSFEKNLDGISQLTDEEQLHLENELYLKIKEKISPVEKTPARQINWVWYLSGAAAMLLLAFGLWTYNKSTKNIQTISGVPFSGWAKYENVSAKELKVTLPDGSLVVLQPKTQLSYNQSDTKFREVNLTGEAFFDVMHDATRPFLIYTGKMTTKVLGTSFSIKAFPSMKKSEVSVVSGKVTVYEKDAESKHSNGVILTPNLKVTFFDEEEHFVTGLVEKPEVLPSIKKENISFNFKDAPLNEVLTTLEKAYGIEMVLENESLGNCTLNGDLSEMPLFTKLDIITRSLNATYQVKGTSILVSGAGCE</sequence>
<reference evidence="4" key="2">
    <citation type="submission" date="2020-09" db="EMBL/GenBank/DDBJ databases">
        <authorList>
            <person name="Sun Q."/>
            <person name="Zhou Y."/>
        </authorList>
    </citation>
    <scope>NUCLEOTIDE SEQUENCE</scope>
    <source>
        <strain evidence="4">CGMCC 1.15958</strain>
    </source>
</reference>
<dbReference type="EMBL" id="BMKK01000004">
    <property type="protein sequence ID" value="GGD60018.1"/>
    <property type="molecule type" value="Genomic_DNA"/>
</dbReference>
<reference evidence="4" key="1">
    <citation type="journal article" date="2014" name="Int. J. Syst. Evol. Microbiol.">
        <title>Complete genome sequence of Corynebacterium casei LMG S-19264T (=DSM 44701T), isolated from a smear-ripened cheese.</title>
        <authorList>
            <consortium name="US DOE Joint Genome Institute (JGI-PGF)"/>
            <person name="Walter F."/>
            <person name="Albersmeier A."/>
            <person name="Kalinowski J."/>
            <person name="Ruckert C."/>
        </authorList>
    </citation>
    <scope>NUCLEOTIDE SEQUENCE</scope>
    <source>
        <strain evidence="4">CGMCC 1.15958</strain>
    </source>
</reference>
<dbReference type="Gene3D" id="2.60.120.1440">
    <property type="match status" value="1"/>
</dbReference>
<comment type="caution">
    <text evidence="4">The sequence shown here is derived from an EMBL/GenBank/DDBJ whole genome shotgun (WGS) entry which is preliminary data.</text>
</comment>